<organism evidence="8 9">
    <name type="scientific">Polystyrenella longa</name>
    <dbReference type="NCBI Taxonomy" id="2528007"/>
    <lineage>
        <taxon>Bacteria</taxon>
        <taxon>Pseudomonadati</taxon>
        <taxon>Planctomycetota</taxon>
        <taxon>Planctomycetia</taxon>
        <taxon>Planctomycetales</taxon>
        <taxon>Planctomycetaceae</taxon>
        <taxon>Polystyrenella</taxon>
    </lineage>
</organism>
<dbReference type="InterPro" id="IPR036188">
    <property type="entry name" value="FAD/NAD-bd_sf"/>
</dbReference>
<dbReference type="KEGG" id="plon:Pla110_23130"/>
<reference evidence="8 9" key="1">
    <citation type="submission" date="2019-02" db="EMBL/GenBank/DDBJ databases">
        <title>Deep-cultivation of Planctomycetes and their phenomic and genomic characterization uncovers novel biology.</title>
        <authorList>
            <person name="Wiegand S."/>
            <person name="Jogler M."/>
            <person name="Boedeker C."/>
            <person name="Pinto D."/>
            <person name="Vollmers J."/>
            <person name="Rivas-Marin E."/>
            <person name="Kohn T."/>
            <person name="Peeters S.H."/>
            <person name="Heuer A."/>
            <person name="Rast P."/>
            <person name="Oberbeckmann S."/>
            <person name="Bunk B."/>
            <person name="Jeske O."/>
            <person name="Meyerdierks A."/>
            <person name="Storesund J.E."/>
            <person name="Kallscheuer N."/>
            <person name="Luecker S."/>
            <person name="Lage O.M."/>
            <person name="Pohl T."/>
            <person name="Merkel B.J."/>
            <person name="Hornburger P."/>
            <person name="Mueller R.-W."/>
            <person name="Bruemmer F."/>
            <person name="Labrenz M."/>
            <person name="Spormann A.M."/>
            <person name="Op den Camp H."/>
            <person name="Overmann J."/>
            <person name="Amann R."/>
            <person name="Jetten M.S.M."/>
            <person name="Mascher T."/>
            <person name="Medema M.H."/>
            <person name="Devos D.P."/>
            <person name="Kaster A.-K."/>
            <person name="Ovreas L."/>
            <person name="Rohde M."/>
            <person name="Galperin M.Y."/>
            <person name="Jogler C."/>
        </authorList>
    </citation>
    <scope>NUCLEOTIDE SEQUENCE [LARGE SCALE GENOMIC DNA]</scope>
    <source>
        <strain evidence="8 9">Pla110</strain>
    </source>
</reference>
<gene>
    <name evidence="8" type="ORF">Pla110_23130</name>
</gene>
<dbReference type="Pfam" id="PF12831">
    <property type="entry name" value="FAD_oxidored"/>
    <property type="match status" value="1"/>
</dbReference>
<evidence type="ECO:0000256" key="5">
    <source>
        <dbReference type="ARBA" id="ARBA00023014"/>
    </source>
</evidence>
<accession>A0A518CMX9</accession>
<keyword evidence="2" id="KW-0479">Metal-binding</keyword>
<feature type="chain" id="PRO_5021905805" evidence="7">
    <location>
        <begin position="32"/>
        <end position="859"/>
    </location>
</feature>
<dbReference type="OrthoDB" id="223453at2"/>
<name>A0A518CMX9_9PLAN</name>
<dbReference type="Proteomes" id="UP000317178">
    <property type="component" value="Chromosome"/>
</dbReference>
<dbReference type="InterPro" id="IPR008979">
    <property type="entry name" value="Galactose-bd-like_sf"/>
</dbReference>
<evidence type="ECO:0000256" key="1">
    <source>
        <dbReference type="ARBA" id="ARBA00022485"/>
    </source>
</evidence>
<evidence type="ECO:0000256" key="3">
    <source>
        <dbReference type="ARBA" id="ARBA00023002"/>
    </source>
</evidence>
<evidence type="ECO:0000313" key="8">
    <source>
        <dbReference type="EMBL" id="QDU80582.1"/>
    </source>
</evidence>
<dbReference type="AlphaFoldDB" id="A0A518CMX9"/>
<dbReference type="SUPFAM" id="SSF51905">
    <property type="entry name" value="FAD/NAD(P)-binding domain"/>
    <property type="match status" value="1"/>
</dbReference>
<keyword evidence="1" id="KW-0004">4Fe-4S</keyword>
<evidence type="ECO:0000256" key="4">
    <source>
        <dbReference type="ARBA" id="ARBA00023004"/>
    </source>
</evidence>
<keyword evidence="3" id="KW-0560">Oxidoreductase</keyword>
<keyword evidence="4" id="KW-0408">Iron</keyword>
<dbReference type="InterPro" id="IPR039650">
    <property type="entry name" value="HdrA-like"/>
</dbReference>
<dbReference type="RefSeq" id="WP_144995845.1">
    <property type="nucleotide sequence ID" value="NZ_CP036281.1"/>
</dbReference>
<dbReference type="SUPFAM" id="SSF49785">
    <property type="entry name" value="Galactose-binding domain-like"/>
    <property type="match status" value="1"/>
</dbReference>
<proteinExistence type="predicted"/>
<dbReference type="GO" id="GO:0046872">
    <property type="term" value="F:metal ion binding"/>
    <property type="evidence" value="ECO:0007669"/>
    <property type="project" value="UniProtKB-KW"/>
</dbReference>
<dbReference type="GO" id="GO:0016491">
    <property type="term" value="F:oxidoreductase activity"/>
    <property type="evidence" value="ECO:0007669"/>
    <property type="project" value="UniProtKB-KW"/>
</dbReference>
<dbReference type="EMBL" id="CP036281">
    <property type="protein sequence ID" value="QDU80582.1"/>
    <property type="molecule type" value="Genomic_DNA"/>
</dbReference>
<dbReference type="Gene3D" id="2.60.120.430">
    <property type="entry name" value="Galactose-binding lectin"/>
    <property type="match status" value="1"/>
</dbReference>
<feature type="region of interest" description="Disordered" evidence="6">
    <location>
        <begin position="664"/>
        <end position="704"/>
    </location>
</feature>
<keyword evidence="5" id="KW-0411">Iron-sulfur</keyword>
<keyword evidence="9" id="KW-1185">Reference proteome</keyword>
<dbReference type="PANTHER" id="PTHR43498:SF1">
    <property type="entry name" value="COB--COM HETERODISULFIDE REDUCTASE IRON-SULFUR SUBUNIT A"/>
    <property type="match status" value="1"/>
</dbReference>
<evidence type="ECO:0000256" key="7">
    <source>
        <dbReference type="SAM" id="SignalP"/>
    </source>
</evidence>
<feature type="signal peptide" evidence="7">
    <location>
        <begin position="1"/>
        <end position="31"/>
    </location>
</feature>
<evidence type="ECO:0000256" key="2">
    <source>
        <dbReference type="ARBA" id="ARBA00022723"/>
    </source>
</evidence>
<evidence type="ECO:0000256" key="6">
    <source>
        <dbReference type="SAM" id="MobiDB-lite"/>
    </source>
</evidence>
<protein>
    <submittedName>
        <fullName evidence="8">FAD dependent oxidoreductase</fullName>
    </submittedName>
</protein>
<evidence type="ECO:0000313" key="9">
    <source>
        <dbReference type="Proteomes" id="UP000317178"/>
    </source>
</evidence>
<keyword evidence="7" id="KW-0732">Signal</keyword>
<dbReference type="Gene3D" id="3.50.50.60">
    <property type="entry name" value="FAD/NAD(P)-binding domain"/>
    <property type="match status" value="1"/>
</dbReference>
<sequence length="859" mass="96460" precursor="true">MATRFFLSNGPRRLLTLSVIIPLLVAHTIQAAEELPVQKTDLLIVGGTESGCAAAVQAARMGVKSITIVNDIEWLGGQFTAESLVAIDENRPPSGYGNGVPFPRAGIFKELMDRIEAINTEKFGHPRPGNTHVITTALPSDAERAFRELLEPGVKSGQIRIISHQYPVKVHVEDNENTLRLTGVDFASSESKTPTLRIDADVVVDATDWGDVIRLSGAGYEYGPDLKQKYGEPLAPENREDYPLTDMNPITYNMLIEETDEYQPIPKPASYDIRNYTKNNYPRDPAYIYGARRIVDHYGFPDIEHPDVILLCFAPCDYPLDILPKAVVDALEATEQGASQKNIVEMNREQRQIVFEDAKQHSLGYLYYLQTAVHDEMPDKTHSFRRFKLSDDFGTKDQLPPKPYIRESIRLHTMHMLKQQETTGYGNDSLNFADCMFHDGVACFQFEYDFHPTKRVFLDKGNPAGPWQNAFRKGRTWGPPYSGLSLFPARSLIPENMRGLLGAQKNLGYTSIVSSAVRLHDQCMAIGQGVGALAAVAIQNNRELHAIPYQSDMMEQIWVSLCTNNEGYEPAMLWPWRDLEPEHPAFVAVNQLSIRKLLPLDPVEVAFQADQPAEESWKQELLKISQDHFDATELSLPEGKFTRGELATYWWDVVRLLDFGFPHQQPGDQDGDEIADAQDPLPFTTGISSWPEWRPDPSEDGLPDNLASLETLVHQFNFGGPNTAPVANFTLDQGETYSDARGYGWDQSLRDQHRIRGLSLESLKETFIFTRSHATWEYALPTGKYQITFSVGDSSHEQEGQNVTVEGKSALEQISTRRGRFKEVSLPVEVTDGLLTVELGAPKSTTNTCLNWLRIEQVK</sequence>
<dbReference type="GO" id="GO:0051539">
    <property type="term" value="F:4 iron, 4 sulfur cluster binding"/>
    <property type="evidence" value="ECO:0007669"/>
    <property type="project" value="UniProtKB-KW"/>
</dbReference>
<dbReference type="PANTHER" id="PTHR43498">
    <property type="entry name" value="FERREDOXIN:COB-COM HETERODISULFIDE REDUCTASE SUBUNIT A"/>
    <property type="match status" value="1"/>
</dbReference>